<protein>
    <submittedName>
        <fullName evidence="4">Inosine-5-monophosphate dehydrogenase</fullName>
    </submittedName>
</protein>
<dbReference type="SMART" id="SM00116">
    <property type="entry name" value="CBS"/>
    <property type="match status" value="2"/>
</dbReference>
<dbReference type="Gene3D" id="3.10.580.10">
    <property type="entry name" value="CBS-domain"/>
    <property type="match status" value="1"/>
</dbReference>
<dbReference type="RefSeq" id="WP_023787796.1">
    <property type="nucleotide sequence ID" value="NC_022997.1"/>
</dbReference>
<evidence type="ECO:0000313" key="4">
    <source>
        <dbReference type="EMBL" id="AHB49005.1"/>
    </source>
</evidence>
<dbReference type="OrthoDB" id="9807125at2"/>
<organism evidence="4 5">
    <name type="scientific">Hyphomicrobium nitrativorans NL23</name>
    <dbReference type="NCBI Taxonomy" id="1029756"/>
    <lineage>
        <taxon>Bacteria</taxon>
        <taxon>Pseudomonadati</taxon>
        <taxon>Pseudomonadota</taxon>
        <taxon>Alphaproteobacteria</taxon>
        <taxon>Hyphomicrobiales</taxon>
        <taxon>Hyphomicrobiaceae</taxon>
        <taxon>Hyphomicrobium</taxon>
    </lineage>
</organism>
<dbReference type="PATRIC" id="fig|1029756.8.peg.2552"/>
<dbReference type="Pfam" id="PF00571">
    <property type="entry name" value="CBS"/>
    <property type="match status" value="2"/>
</dbReference>
<dbReference type="InterPro" id="IPR000644">
    <property type="entry name" value="CBS_dom"/>
</dbReference>
<dbReference type="PANTHER" id="PTHR43080">
    <property type="entry name" value="CBS DOMAIN-CONTAINING PROTEIN CBSX3, MITOCHONDRIAL"/>
    <property type="match status" value="1"/>
</dbReference>
<dbReference type="KEGG" id="hni:W911_12285"/>
<proteinExistence type="predicted"/>
<dbReference type="Proteomes" id="UP000018542">
    <property type="component" value="Chromosome"/>
</dbReference>
<evidence type="ECO:0000256" key="2">
    <source>
        <dbReference type="PROSITE-ProRule" id="PRU00703"/>
    </source>
</evidence>
<evidence type="ECO:0000259" key="3">
    <source>
        <dbReference type="PROSITE" id="PS51371"/>
    </source>
</evidence>
<gene>
    <name evidence="4" type="ORF">W911_12285</name>
</gene>
<reference evidence="4 5" key="1">
    <citation type="journal article" date="2014" name="Genome Announc.">
        <title>Complete Genome Sequence of Hyphomicrobium nitrativorans Strain NL23, a Denitrifying Bacterium Isolated from Biofilm of a Methanol-Fed Denitrification System Treating Seawater at the Montreal Biodome.</title>
        <authorList>
            <person name="Martineau C."/>
            <person name="Villeneuve C."/>
            <person name="Mauffrey F."/>
            <person name="Villemur R."/>
        </authorList>
    </citation>
    <scope>NUCLEOTIDE SEQUENCE [LARGE SCALE GENOMIC DNA]</scope>
    <source>
        <strain evidence="4">NL23</strain>
    </source>
</reference>
<dbReference type="InterPro" id="IPR044725">
    <property type="entry name" value="CBSX3_CBS_dom"/>
</dbReference>
<accession>V5SG35</accession>
<feature type="domain" description="CBS" evidence="3">
    <location>
        <begin position="10"/>
        <end position="68"/>
    </location>
</feature>
<dbReference type="EMBL" id="CP006912">
    <property type="protein sequence ID" value="AHB49005.1"/>
    <property type="molecule type" value="Genomic_DNA"/>
</dbReference>
<feature type="domain" description="CBS" evidence="3">
    <location>
        <begin position="76"/>
        <end position="131"/>
    </location>
</feature>
<dbReference type="AlphaFoldDB" id="V5SG35"/>
<dbReference type="HOGENOM" id="CLU_040681_3_2_5"/>
<evidence type="ECO:0000256" key="1">
    <source>
        <dbReference type="ARBA" id="ARBA00023122"/>
    </source>
</evidence>
<dbReference type="PANTHER" id="PTHR43080:SF2">
    <property type="entry name" value="CBS DOMAIN-CONTAINING PROTEIN"/>
    <property type="match status" value="1"/>
</dbReference>
<dbReference type="SUPFAM" id="SSF54631">
    <property type="entry name" value="CBS-domain pair"/>
    <property type="match status" value="1"/>
</dbReference>
<dbReference type="PROSITE" id="PS51371">
    <property type="entry name" value="CBS"/>
    <property type="match status" value="2"/>
</dbReference>
<keyword evidence="5" id="KW-1185">Reference proteome</keyword>
<dbReference type="STRING" id="1029756.W911_12285"/>
<sequence>MNVASILKAKGRAVTTARPNATLLDVAKKLGPKKIGAVVVVGDNGHVTGIISERDIIRAVSEHGAAALSMVVSDVMTRNVIACGETSELDELMEMMTKGRFRHLPVIEDDALVGIISIGDVVHHHVAEVEMEVSAMRNYLATG</sequence>
<name>V5SG35_9HYPH</name>
<keyword evidence="1 2" id="KW-0129">CBS domain</keyword>
<dbReference type="CDD" id="cd04623">
    <property type="entry name" value="CBS_pair_bac_euk"/>
    <property type="match status" value="1"/>
</dbReference>
<dbReference type="InterPro" id="IPR051257">
    <property type="entry name" value="Diverse_CBS-Domain"/>
</dbReference>
<dbReference type="InterPro" id="IPR046342">
    <property type="entry name" value="CBS_dom_sf"/>
</dbReference>
<evidence type="ECO:0000313" key="5">
    <source>
        <dbReference type="Proteomes" id="UP000018542"/>
    </source>
</evidence>